<dbReference type="Proteomes" id="UP001485301">
    <property type="component" value="Chromosome"/>
</dbReference>
<keyword evidence="2" id="KW-1185">Reference proteome</keyword>
<organism evidence="1 2">
    <name type="scientific">Sphingobacterium thalpophilum</name>
    <dbReference type="NCBI Taxonomy" id="259"/>
    <lineage>
        <taxon>Bacteria</taxon>
        <taxon>Pseudomonadati</taxon>
        <taxon>Bacteroidota</taxon>
        <taxon>Sphingobacteriia</taxon>
        <taxon>Sphingobacteriales</taxon>
        <taxon>Sphingobacteriaceae</taxon>
        <taxon>Sphingobacterium</taxon>
    </lineage>
</organism>
<evidence type="ECO:0000313" key="2">
    <source>
        <dbReference type="Proteomes" id="UP001485301"/>
    </source>
</evidence>
<proteinExistence type="predicted"/>
<accession>A0ACD5C4N1</accession>
<sequence length="173" mass="18948">MVRLYSFILLLLSLTGCNLFRKKTESTLFSAGRDSSWRITSVSTLQGNYTVKNSSGSVALEARGFDEFNINKDGNIDAKGKNGVLIYTGTTKDSSATGASYINNTSSNSGHIQDSINLNEQVHVDAGAKVDKWFSWWFVVGGIIVAIVLILVFSNVGWPAIWNRIRGMFKAKA</sequence>
<evidence type="ECO:0000313" key="1">
    <source>
        <dbReference type="EMBL" id="WZN56812.1"/>
    </source>
</evidence>
<reference evidence="1" key="1">
    <citation type="submission" date="2024-04" db="EMBL/GenBank/DDBJ databases">
        <title>Complete genome sequence of Sphingobacterium thalpophiium BAA-1094.</title>
        <authorList>
            <person name="Adaikpoh B.I."/>
        </authorList>
    </citation>
    <scope>NUCLEOTIDE SEQUENCE</scope>
    <source>
        <strain evidence="1">BAA-1094</strain>
    </source>
</reference>
<gene>
    <name evidence="1" type="ORF">AACH28_04595</name>
</gene>
<name>A0ACD5C4N1_9SPHI</name>
<protein>
    <submittedName>
        <fullName evidence="1">Uncharacterized protein</fullName>
    </submittedName>
</protein>
<dbReference type="EMBL" id="CP151087">
    <property type="protein sequence ID" value="WZN56812.1"/>
    <property type="molecule type" value="Genomic_DNA"/>
</dbReference>